<dbReference type="SUPFAM" id="SSF56349">
    <property type="entry name" value="DNA breaking-rejoining enzymes"/>
    <property type="match status" value="1"/>
</dbReference>
<dbReference type="RefSeq" id="WP_141790231.1">
    <property type="nucleotide sequence ID" value="NZ_BAAAKX010000026.1"/>
</dbReference>
<feature type="domain" description="Core-binding (CB)" evidence="6">
    <location>
        <begin position="65"/>
        <end position="146"/>
    </location>
</feature>
<dbReference type="PANTHER" id="PTHR30349:SF64">
    <property type="entry name" value="PROPHAGE INTEGRASE INTD-RELATED"/>
    <property type="match status" value="1"/>
</dbReference>
<dbReference type="EMBL" id="VFOQ01000002">
    <property type="protein sequence ID" value="TQL56864.1"/>
    <property type="molecule type" value="Genomic_DNA"/>
</dbReference>
<feature type="domain" description="Tyr recombinase" evidence="5">
    <location>
        <begin position="168"/>
        <end position="358"/>
    </location>
</feature>
<protein>
    <submittedName>
        <fullName evidence="7">Site-specific recombinase XerD</fullName>
    </submittedName>
</protein>
<proteinExistence type="inferred from homology"/>
<accession>A0A542Z948</accession>
<comment type="similarity">
    <text evidence="1">Belongs to the 'phage' integrase family.</text>
</comment>
<dbReference type="GO" id="GO:0003677">
    <property type="term" value="F:DNA binding"/>
    <property type="evidence" value="ECO:0007669"/>
    <property type="project" value="UniProtKB-UniRule"/>
</dbReference>
<reference evidence="7 8" key="1">
    <citation type="submission" date="2019-06" db="EMBL/GenBank/DDBJ databases">
        <title>Sequencing the genomes of 1000 actinobacteria strains.</title>
        <authorList>
            <person name="Klenk H.-P."/>
        </authorList>
    </citation>
    <scope>NUCLEOTIDE SEQUENCE [LARGE SCALE GENOMIC DNA]</scope>
    <source>
        <strain evidence="7 8">DSM 18082</strain>
    </source>
</reference>
<evidence type="ECO:0000256" key="1">
    <source>
        <dbReference type="ARBA" id="ARBA00008857"/>
    </source>
</evidence>
<dbReference type="InterPro" id="IPR002104">
    <property type="entry name" value="Integrase_catalytic"/>
</dbReference>
<evidence type="ECO:0000259" key="6">
    <source>
        <dbReference type="PROSITE" id="PS51900"/>
    </source>
</evidence>
<gene>
    <name evidence="7" type="ORF">FB474_3626</name>
</gene>
<name>A0A542Z948_9MICO</name>
<organism evidence="7 8">
    <name type="scientific">Oryzihumus leptocrescens</name>
    <dbReference type="NCBI Taxonomy" id="297536"/>
    <lineage>
        <taxon>Bacteria</taxon>
        <taxon>Bacillati</taxon>
        <taxon>Actinomycetota</taxon>
        <taxon>Actinomycetes</taxon>
        <taxon>Micrococcales</taxon>
        <taxon>Intrasporangiaceae</taxon>
        <taxon>Oryzihumus</taxon>
    </lineage>
</organism>
<keyword evidence="3" id="KW-0233">DNA recombination</keyword>
<keyword evidence="8" id="KW-1185">Reference proteome</keyword>
<comment type="caution">
    <text evidence="7">The sequence shown here is derived from an EMBL/GenBank/DDBJ whole genome shotgun (WGS) entry which is preliminary data.</text>
</comment>
<dbReference type="PANTHER" id="PTHR30349">
    <property type="entry name" value="PHAGE INTEGRASE-RELATED"/>
    <property type="match status" value="1"/>
</dbReference>
<dbReference type="InterPro" id="IPR044068">
    <property type="entry name" value="CB"/>
</dbReference>
<dbReference type="InterPro" id="IPR010998">
    <property type="entry name" value="Integrase_recombinase_N"/>
</dbReference>
<evidence type="ECO:0000259" key="5">
    <source>
        <dbReference type="PROSITE" id="PS51898"/>
    </source>
</evidence>
<dbReference type="InterPro" id="IPR011010">
    <property type="entry name" value="DNA_brk_join_enz"/>
</dbReference>
<dbReference type="OrthoDB" id="148546at2"/>
<dbReference type="GO" id="GO:0015074">
    <property type="term" value="P:DNA integration"/>
    <property type="evidence" value="ECO:0007669"/>
    <property type="project" value="InterPro"/>
</dbReference>
<dbReference type="AlphaFoldDB" id="A0A542Z948"/>
<evidence type="ECO:0000313" key="8">
    <source>
        <dbReference type="Proteomes" id="UP000319514"/>
    </source>
</evidence>
<dbReference type="PROSITE" id="PS51898">
    <property type="entry name" value="TYR_RECOMBINASE"/>
    <property type="match status" value="1"/>
</dbReference>
<dbReference type="Gene3D" id="1.10.150.130">
    <property type="match status" value="1"/>
</dbReference>
<keyword evidence="2 4" id="KW-0238">DNA-binding</keyword>
<dbReference type="PROSITE" id="PS51900">
    <property type="entry name" value="CB"/>
    <property type="match status" value="1"/>
</dbReference>
<dbReference type="InterPro" id="IPR013762">
    <property type="entry name" value="Integrase-like_cat_sf"/>
</dbReference>
<dbReference type="InterPro" id="IPR050090">
    <property type="entry name" value="Tyrosine_recombinase_XerCD"/>
</dbReference>
<evidence type="ECO:0000256" key="4">
    <source>
        <dbReference type="PROSITE-ProRule" id="PRU01248"/>
    </source>
</evidence>
<dbReference type="Pfam" id="PF00589">
    <property type="entry name" value="Phage_integrase"/>
    <property type="match status" value="1"/>
</dbReference>
<dbReference type="Gene3D" id="1.10.443.10">
    <property type="entry name" value="Intergrase catalytic core"/>
    <property type="match status" value="1"/>
</dbReference>
<evidence type="ECO:0000256" key="3">
    <source>
        <dbReference type="ARBA" id="ARBA00023172"/>
    </source>
</evidence>
<dbReference type="GO" id="GO:0006310">
    <property type="term" value="P:DNA recombination"/>
    <property type="evidence" value="ECO:0007669"/>
    <property type="project" value="UniProtKB-KW"/>
</dbReference>
<dbReference type="InterPro" id="IPR058717">
    <property type="entry name" value="Phage_L5_Integrase_N"/>
</dbReference>
<sequence>MGRRHFGSVRQRDSGRWQVRYRGPDGLLRSAPETFARKSEAERYLTLLETRMINGDWVDPLRGKVMLEVYAADWITHRAGLRPRTVELYRWILGRHIAPTLGRVPLAKLDTPLIREWRSNLLAQGVSEGSVAKAYRLLRAILTTAVDEDRLIAANPCRIKGAGQQKSVERPVLTLPQVFQLVALVPERWQAFILLKTFASLRWGEITALTRADLDLVTRRVRVRRQLLERRNGAIESGPTKSRAGNRSVAIPELIVPALVTHLGKYTAEGPLALVFAGLNGQPLRRSNFNKSVDWRAAVDAVGVPGLHLHDLRHTGNMLAAATGASLKDLMTRMGHDSPAAALIYQHASAEADAAIADAINARLTLHFGASTEDSA</sequence>
<evidence type="ECO:0000313" key="7">
    <source>
        <dbReference type="EMBL" id="TQL56864.1"/>
    </source>
</evidence>
<evidence type="ECO:0000256" key="2">
    <source>
        <dbReference type="ARBA" id="ARBA00023125"/>
    </source>
</evidence>
<dbReference type="Pfam" id="PF26003">
    <property type="entry name" value="Integrase_N_phage"/>
    <property type="match status" value="1"/>
</dbReference>
<dbReference type="Proteomes" id="UP000319514">
    <property type="component" value="Unassembled WGS sequence"/>
</dbReference>